<sequence>MKYLKEYKNFIPIDIYEKRNKIEIGKLNSIIIIILLGNIILFFMTIDKIKTIKENKNLIEYSINKQDGISLDEIVSWINLLNYSSESGVIENNKGTIKVENKNIDKINEKSKINSIKESENFLTLSVEEIK</sequence>
<organism evidence="2 3">
    <name type="scientific">Clostridium thermobutyricum</name>
    <dbReference type="NCBI Taxonomy" id="29372"/>
    <lineage>
        <taxon>Bacteria</taxon>
        <taxon>Bacillati</taxon>
        <taxon>Bacillota</taxon>
        <taxon>Clostridia</taxon>
        <taxon>Eubacteriales</taxon>
        <taxon>Clostridiaceae</taxon>
        <taxon>Clostridium</taxon>
    </lineage>
</organism>
<reference evidence="2 3" key="1">
    <citation type="submission" date="2013-01" db="EMBL/GenBank/DDBJ databases">
        <title>The Genome Sequence of Clostridium colicanis 209318.</title>
        <authorList>
            <consortium name="The Broad Institute Genome Sequencing Platform"/>
            <person name="Earl A."/>
            <person name="Ward D."/>
            <person name="Feldgarden M."/>
            <person name="Gevers D."/>
            <person name="Courvalin P."/>
            <person name="Lambert T."/>
            <person name="Walker B."/>
            <person name="Young S.K."/>
            <person name="Zeng Q."/>
            <person name="Gargeya S."/>
            <person name="Fitzgerald M."/>
            <person name="Haas B."/>
            <person name="Abouelleil A."/>
            <person name="Alvarado L."/>
            <person name="Arachchi H.M."/>
            <person name="Berlin A.M."/>
            <person name="Chapman S.B."/>
            <person name="Dewar J."/>
            <person name="Goldberg J."/>
            <person name="Griggs A."/>
            <person name="Gujja S."/>
            <person name="Hansen M."/>
            <person name="Howarth C."/>
            <person name="Imamovic A."/>
            <person name="Larimer J."/>
            <person name="McCowan C."/>
            <person name="Murphy C."/>
            <person name="Neiman D."/>
            <person name="Pearson M."/>
            <person name="Priest M."/>
            <person name="Roberts A."/>
            <person name="Saif S."/>
            <person name="Shea T."/>
            <person name="Sisk P."/>
            <person name="Sykes S."/>
            <person name="Wortman J."/>
            <person name="Nusbaum C."/>
            <person name="Birren B."/>
        </authorList>
    </citation>
    <scope>NUCLEOTIDE SEQUENCE [LARGE SCALE GENOMIC DNA]</scope>
    <source>
        <strain evidence="2 3">209318</strain>
    </source>
</reference>
<dbReference type="HOGENOM" id="CLU_1923918_0_0_9"/>
<feature type="transmembrane region" description="Helical" evidence="1">
    <location>
        <begin position="27"/>
        <end position="46"/>
    </location>
</feature>
<evidence type="ECO:0000313" key="3">
    <source>
        <dbReference type="Proteomes" id="UP000013097"/>
    </source>
</evidence>
<keyword evidence="1" id="KW-0812">Transmembrane</keyword>
<dbReference type="Proteomes" id="UP000013097">
    <property type="component" value="Unassembled WGS sequence"/>
</dbReference>
<keyword evidence="1" id="KW-1133">Transmembrane helix</keyword>
<evidence type="ECO:0000313" key="2">
    <source>
        <dbReference type="EMBL" id="ENZ01972.1"/>
    </source>
</evidence>
<dbReference type="RefSeq" id="WP_002597708.1">
    <property type="nucleotide sequence ID" value="NZ_KB850956.1"/>
</dbReference>
<dbReference type="EMBL" id="AGYT01000008">
    <property type="protein sequence ID" value="ENZ01972.1"/>
    <property type="molecule type" value="Genomic_DNA"/>
</dbReference>
<accession>N9Y2A0</accession>
<dbReference type="PATRIC" id="fig|999411.4.peg.1180"/>
<keyword evidence="3" id="KW-1185">Reference proteome</keyword>
<keyword evidence="1" id="KW-0472">Membrane</keyword>
<protein>
    <submittedName>
        <fullName evidence="2">Uncharacterized protein</fullName>
    </submittedName>
</protein>
<dbReference type="AlphaFoldDB" id="N9Y2A0"/>
<evidence type="ECO:0000256" key="1">
    <source>
        <dbReference type="SAM" id="Phobius"/>
    </source>
</evidence>
<gene>
    <name evidence="2" type="ORF">HMPREF1092_01207</name>
</gene>
<name>N9Y2A0_9CLOT</name>
<comment type="caution">
    <text evidence="2">The sequence shown here is derived from an EMBL/GenBank/DDBJ whole genome shotgun (WGS) entry which is preliminary data.</text>
</comment>
<proteinExistence type="predicted"/>